<sequence>MDQNSTITLNRLLTKLDSTLLQTPNPKLGSSQYERARISANLEHARTLLLTLEKQSATIRTQSQRQQVQTDLQQKRDLIKRLNGKLQELEQSAPGDDGGSDTDSDDGDESQDLLKQYAPARHDAYGGIDRGESQPSAPAPTPPPSQPSQPPSSSASAPPPPPPQPELRSRHRPLQASDNHNAASTTARDSLFANRSSQQQQQHHTTQGETHRSDLESHELHMSHNRHEQDTLTSSMLSLAQALKQSAQQMGVSIESEKDIMKRAEGGLDKSSRGMEAAERRMGMLRRMSEGQGWWGRVKLYGFIFALWVVCFLLVFLGPKLRL</sequence>
<protein>
    <recommendedName>
        <fullName evidence="14">Synaptobrevin</fullName>
    </recommendedName>
</protein>
<evidence type="ECO:0000256" key="3">
    <source>
        <dbReference type="ARBA" id="ARBA00022448"/>
    </source>
</evidence>
<evidence type="ECO:0000313" key="12">
    <source>
        <dbReference type="EMBL" id="RMY98241.1"/>
    </source>
</evidence>
<evidence type="ECO:0000256" key="4">
    <source>
        <dbReference type="ARBA" id="ARBA00022692"/>
    </source>
</evidence>
<dbReference type="GO" id="GO:0005484">
    <property type="term" value="F:SNAP receptor activity"/>
    <property type="evidence" value="ECO:0007669"/>
    <property type="project" value="TreeGrafter"/>
</dbReference>
<comment type="caution">
    <text evidence="12">The sequence shown here is derived from an EMBL/GenBank/DDBJ whole genome shotgun (WGS) entry which is preliminary data.</text>
</comment>
<comment type="subcellular location">
    <subcellularLocation>
        <location evidence="1">Endoplasmic reticulum membrane</location>
        <topology evidence="1">Single-pass type IV membrane protein</topology>
    </subcellularLocation>
</comment>
<dbReference type="GO" id="GO:0015031">
    <property type="term" value="P:protein transport"/>
    <property type="evidence" value="ECO:0007669"/>
    <property type="project" value="UniProtKB-KW"/>
</dbReference>
<evidence type="ECO:0000256" key="9">
    <source>
        <dbReference type="ARBA" id="ARBA00023136"/>
    </source>
</evidence>
<feature type="compositionally biased region" description="Acidic residues" evidence="10">
    <location>
        <begin position="98"/>
        <end position="110"/>
    </location>
</feature>
<dbReference type="PANTHER" id="PTHR13050:SF7">
    <property type="entry name" value="VESICLE TRANSPORT PROTEIN USE1"/>
    <property type="match status" value="1"/>
</dbReference>
<feature type="transmembrane region" description="Helical" evidence="11">
    <location>
        <begin position="294"/>
        <end position="317"/>
    </location>
</feature>
<organism evidence="12 13">
    <name type="scientific">Hortaea werneckii</name>
    <name type="common">Black yeast</name>
    <name type="synonym">Cladosporium werneckii</name>
    <dbReference type="NCBI Taxonomy" id="91943"/>
    <lineage>
        <taxon>Eukaryota</taxon>
        <taxon>Fungi</taxon>
        <taxon>Dikarya</taxon>
        <taxon>Ascomycota</taxon>
        <taxon>Pezizomycotina</taxon>
        <taxon>Dothideomycetes</taxon>
        <taxon>Dothideomycetidae</taxon>
        <taxon>Mycosphaerellales</taxon>
        <taxon>Teratosphaeriaceae</taxon>
        <taxon>Hortaea</taxon>
    </lineage>
</organism>
<evidence type="ECO:0008006" key="14">
    <source>
        <dbReference type="Google" id="ProtNLM"/>
    </source>
</evidence>
<evidence type="ECO:0000256" key="2">
    <source>
        <dbReference type="ARBA" id="ARBA00007891"/>
    </source>
</evidence>
<keyword evidence="5" id="KW-0256">Endoplasmic reticulum</keyword>
<evidence type="ECO:0000256" key="5">
    <source>
        <dbReference type="ARBA" id="ARBA00022824"/>
    </source>
</evidence>
<dbReference type="GO" id="GO:0006890">
    <property type="term" value="P:retrograde vesicle-mediated transport, Golgi to endoplasmic reticulum"/>
    <property type="evidence" value="ECO:0007669"/>
    <property type="project" value="TreeGrafter"/>
</dbReference>
<keyword evidence="3" id="KW-0813">Transport</keyword>
<evidence type="ECO:0000256" key="11">
    <source>
        <dbReference type="SAM" id="Phobius"/>
    </source>
</evidence>
<reference evidence="12 13" key="1">
    <citation type="journal article" date="2018" name="BMC Genomics">
        <title>Genomic evidence for intraspecific hybridization in a clonal and extremely halotolerant yeast.</title>
        <authorList>
            <person name="Gostincar C."/>
            <person name="Stajich J.E."/>
            <person name="Zupancic J."/>
            <person name="Zalar P."/>
            <person name="Gunde-Cimerman N."/>
        </authorList>
    </citation>
    <scope>NUCLEOTIDE SEQUENCE [LARGE SCALE GENOMIC DNA]</scope>
    <source>
        <strain evidence="12 13">EXF-10513</strain>
    </source>
</reference>
<dbReference type="InterPro" id="IPR019150">
    <property type="entry name" value="Vesicle_transport_protein_Use1"/>
</dbReference>
<dbReference type="VEuPathDB" id="FungiDB:BTJ68_13847"/>
<evidence type="ECO:0000256" key="10">
    <source>
        <dbReference type="SAM" id="MobiDB-lite"/>
    </source>
</evidence>
<gene>
    <name evidence="12" type="ORF">D0864_04451</name>
</gene>
<proteinExistence type="inferred from homology"/>
<keyword evidence="6" id="KW-0931">ER-Golgi transport</keyword>
<keyword evidence="8 11" id="KW-1133">Transmembrane helix</keyword>
<dbReference type="EMBL" id="QWIO01000383">
    <property type="protein sequence ID" value="RMY98241.1"/>
    <property type="molecule type" value="Genomic_DNA"/>
</dbReference>
<keyword evidence="4 11" id="KW-0812">Transmembrane</keyword>
<comment type="similarity">
    <text evidence="2">Belongs to the USE1 family.</text>
</comment>
<dbReference type="Proteomes" id="UP000269539">
    <property type="component" value="Unassembled WGS sequence"/>
</dbReference>
<evidence type="ECO:0000256" key="6">
    <source>
        <dbReference type="ARBA" id="ARBA00022892"/>
    </source>
</evidence>
<evidence type="ECO:0000256" key="7">
    <source>
        <dbReference type="ARBA" id="ARBA00022927"/>
    </source>
</evidence>
<feature type="region of interest" description="Disordered" evidence="10">
    <location>
        <begin position="124"/>
        <end position="215"/>
    </location>
</feature>
<feature type="region of interest" description="Disordered" evidence="10">
    <location>
        <begin position="86"/>
        <end position="110"/>
    </location>
</feature>
<keyword evidence="7" id="KW-0653">Protein transport</keyword>
<evidence type="ECO:0000256" key="8">
    <source>
        <dbReference type="ARBA" id="ARBA00022989"/>
    </source>
</evidence>
<dbReference type="PANTHER" id="PTHR13050">
    <property type="entry name" value="USE1-LIKE PROTEIN"/>
    <property type="match status" value="1"/>
</dbReference>
<feature type="compositionally biased region" description="Low complexity" evidence="10">
    <location>
        <begin position="196"/>
        <end position="207"/>
    </location>
</feature>
<dbReference type="GO" id="GO:0031201">
    <property type="term" value="C:SNARE complex"/>
    <property type="evidence" value="ECO:0007669"/>
    <property type="project" value="TreeGrafter"/>
</dbReference>
<evidence type="ECO:0000256" key="1">
    <source>
        <dbReference type="ARBA" id="ARBA00004163"/>
    </source>
</evidence>
<keyword evidence="9 11" id="KW-0472">Membrane</keyword>
<name>A0A3M7GC69_HORWE</name>
<dbReference type="GO" id="GO:0005789">
    <property type="term" value="C:endoplasmic reticulum membrane"/>
    <property type="evidence" value="ECO:0007669"/>
    <property type="project" value="UniProtKB-SubCell"/>
</dbReference>
<feature type="compositionally biased region" description="Polar residues" evidence="10">
    <location>
        <begin position="176"/>
        <end position="188"/>
    </location>
</feature>
<feature type="compositionally biased region" description="Pro residues" evidence="10">
    <location>
        <begin position="137"/>
        <end position="150"/>
    </location>
</feature>
<accession>A0A3M7GC69</accession>
<dbReference type="AlphaFoldDB" id="A0A3M7GC69"/>
<evidence type="ECO:0000313" key="13">
    <source>
        <dbReference type="Proteomes" id="UP000269539"/>
    </source>
</evidence>